<dbReference type="Proteomes" id="UP000625780">
    <property type="component" value="Unassembled WGS sequence"/>
</dbReference>
<keyword evidence="12" id="KW-0472">Membrane</keyword>
<dbReference type="InterPro" id="IPR003374">
    <property type="entry name" value="ApbE-like_sf"/>
</dbReference>
<keyword evidence="12" id="KW-1003">Cell membrane</keyword>
<keyword evidence="4 11" id="KW-0285">Flavoprotein</keyword>
<comment type="subcellular location">
    <subcellularLocation>
        <location evidence="12">Cell inner membrane</location>
        <topology evidence="12">Lipid-anchor</topology>
        <orientation evidence="12">Periplasmic side</orientation>
    </subcellularLocation>
</comment>
<keyword evidence="12" id="KW-0997">Cell inner membrane</keyword>
<evidence type="ECO:0000256" key="1">
    <source>
        <dbReference type="ARBA" id="ARBA00001946"/>
    </source>
</evidence>
<keyword evidence="8 11" id="KW-0460">Magnesium</keyword>
<evidence type="ECO:0000256" key="10">
    <source>
        <dbReference type="ARBA" id="ARBA00048540"/>
    </source>
</evidence>
<keyword evidence="7 11" id="KW-0274">FAD</keyword>
<evidence type="ECO:0000256" key="12">
    <source>
        <dbReference type="RuleBase" id="RU363002"/>
    </source>
</evidence>
<dbReference type="RefSeq" id="WP_188369562.1">
    <property type="nucleotide sequence ID" value="NZ_BMFH01000001.1"/>
</dbReference>
<sequence>MKAWSKFKLVTSGVVFLLAVLLTSCGTKGELKRNTALGEALGTTYSIIYLTQDSLDLQQEIDSVFRVVNRSMSTYIPESDISRINRGDTSVVVDDMFREVLYLSREVYEATEGYFDPTVGILVNAWGFGPGAAGLTDSSHIAELKNYVGLDKISLTEDNRIRKAFPEMQLDFNAIAKGYAIDRLAMMLDQHGIENYLVEVGGEIVVRGTNKIKEQRWVVGIDDPQVEVGRRLKTTLFLENEALASSGNYRKFRIDSITGEKYVHTIDPKTGYTKNSNVLSASVIGPSCAIADAFATAFMTMDLTSSMAYLEEDKTLEAYIIYLDENGQVREFFTPGFRERIRE</sequence>
<accession>A0ABQ1QT71</accession>
<comment type="similarity">
    <text evidence="11 12">Belongs to the ApbE family.</text>
</comment>
<dbReference type="SUPFAM" id="SSF143631">
    <property type="entry name" value="ApbE-like"/>
    <property type="match status" value="1"/>
</dbReference>
<keyword evidence="6 11" id="KW-0479">Metal-binding</keyword>
<name>A0ABQ1QT71_9FLAO</name>
<keyword evidence="5 11" id="KW-0808">Transferase</keyword>
<evidence type="ECO:0000256" key="8">
    <source>
        <dbReference type="ARBA" id="ARBA00022842"/>
    </source>
</evidence>
<evidence type="ECO:0000256" key="11">
    <source>
        <dbReference type="PIRNR" id="PIRNR006268"/>
    </source>
</evidence>
<comment type="cofactor">
    <cofactor evidence="1 12">
        <name>Mg(2+)</name>
        <dbReference type="ChEBI" id="CHEBI:18420"/>
    </cofactor>
</comment>
<evidence type="ECO:0000256" key="3">
    <source>
        <dbReference type="ARBA" id="ARBA00016337"/>
    </source>
</evidence>
<dbReference type="EC" id="2.7.1.180" evidence="2 11"/>
<evidence type="ECO:0000256" key="4">
    <source>
        <dbReference type="ARBA" id="ARBA00022630"/>
    </source>
</evidence>
<evidence type="ECO:0000313" key="14">
    <source>
        <dbReference type="Proteomes" id="UP000625780"/>
    </source>
</evidence>
<evidence type="ECO:0000256" key="7">
    <source>
        <dbReference type="ARBA" id="ARBA00022827"/>
    </source>
</evidence>
<proteinExistence type="inferred from homology"/>
<dbReference type="Pfam" id="PF02424">
    <property type="entry name" value="ApbE"/>
    <property type="match status" value="1"/>
</dbReference>
<dbReference type="GO" id="GO:0016740">
    <property type="term" value="F:transferase activity"/>
    <property type="evidence" value="ECO:0007669"/>
    <property type="project" value="UniProtKB-KW"/>
</dbReference>
<comment type="caution">
    <text evidence="13">The sequence shown here is derived from an EMBL/GenBank/DDBJ whole genome shotgun (WGS) entry which is preliminary data.</text>
</comment>
<dbReference type="PANTHER" id="PTHR30040:SF2">
    <property type="entry name" value="FAD:PROTEIN FMN TRANSFERASE"/>
    <property type="match status" value="1"/>
</dbReference>
<dbReference type="PROSITE" id="PS51257">
    <property type="entry name" value="PROKAR_LIPOPROTEIN"/>
    <property type="match status" value="1"/>
</dbReference>
<gene>
    <name evidence="13" type="ORF">GCM10011361_09780</name>
</gene>
<comment type="catalytic activity">
    <reaction evidence="10 11 12">
        <text>L-threonyl-[protein] + FAD = FMN-L-threonyl-[protein] + AMP + H(+)</text>
        <dbReference type="Rhea" id="RHEA:36847"/>
        <dbReference type="Rhea" id="RHEA-COMP:11060"/>
        <dbReference type="Rhea" id="RHEA-COMP:11061"/>
        <dbReference type="ChEBI" id="CHEBI:15378"/>
        <dbReference type="ChEBI" id="CHEBI:30013"/>
        <dbReference type="ChEBI" id="CHEBI:57692"/>
        <dbReference type="ChEBI" id="CHEBI:74257"/>
        <dbReference type="ChEBI" id="CHEBI:456215"/>
        <dbReference type="EC" id="2.7.1.180"/>
    </reaction>
</comment>
<protein>
    <recommendedName>
        <fullName evidence="3 11">FAD:protein FMN transferase</fullName>
        <ecNumber evidence="2 11">2.7.1.180</ecNumber>
    </recommendedName>
    <alternativeName>
        <fullName evidence="9 11">Flavin transferase</fullName>
    </alternativeName>
</protein>
<evidence type="ECO:0000256" key="9">
    <source>
        <dbReference type="ARBA" id="ARBA00031306"/>
    </source>
</evidence>
<dbReference type="InterPro" id="IPR024932">
    <property type="entry name" value="ApbE"/>
</dbReference>
<evidence type="ECO:0000256" key="2">
    <source>
        <dbReference type="ARBA" id="ARBA00011955"/>
    </source>
</evidence>
<dbReference type="PANTHER" id="PTHR30040">
    <property type="entry name" value="THIAMINE BIOSYNTHESIS LIPOPROTEIN APBE"/>
    <property type="match status" value="1"/>
</dbReference>
<evidence type="ECO:0000256" key="5">
    <source>
        <dbReference type="ARBA" id="ARBA00022679"/>
    </source>
</evidence>
<keyword evidence="12" id="KW-0449">Lipoprotein</keyword>
<reference evidence="14" key="1">
    <citation type="journal article" date="2019" name="Int. J. Syst. Evol. Microbiol.">
        <title>The Global Catalogue of Microorganisms (GCM) 10K type strain sequencing project: providing services to taxonomists for standard genome sequencing and annotation.</title>
        <authorList>
            <consortium name="The Broad Institute Genomics Platform"/>
            <consortium name="The Broad Institute Genome Sequencing Center for Infectious Disease"/>
            <person name="Wu L."/>
            <person name="Ma J."/>
        </authorList>
    </citation>
    <scope>NUCLEOTIDE SEQUENCE [LARGE SCALE GENOMIC DNA]</scope>
    <source>
        <strain evidence="14">CGMCC 1.12606</strain>
    </source>
</reference>
<dbReference type="PIRSF" id="PIRSF006268">
    <property type="entry name" value="ApbE"/>
    <property type="match status" value="1"/>
</dbReference>
<evidence type="ECO:0000313" key="13">
    <source>
        <dbReference type="EMBL" id="GGD44835.1"/>
    </source>
</evidence>
<organism evidence="13 14">
    <name type="scientific">Muriicola marianensis</name>
    <dbReference type="NCBI Taxonomy" id="1324801"/>
    <lineage>
        <taxon>Bacteria</taxon>
        <taxon>Pseudomonadati</taxon>
        <taxon>Bacteroidota</taxon>
        <taxon>Flavobacteriia</taxon>
        <taxon>Flavobacteriales</taxon>
        <taxon>Flavobacteriaceae</taxon>
        <taxon>Muriicola</taxon>
    </lineage>
</organism>
<dbReference type="EMBL" id="BMFH01000001">
    <property type="protein sequence ID" value="GGD44835.1"/>
    <property type="molecule type" value="Genomic_DNA"/>
</dbReference>
<evidence type="ECO:0000256" key="6">
    <source>
        <dbReference type="ARBA" id="ARBA00022723"/>
    </source>
</evidence>
<keyword evidence="14" id="KW-1185">Reference proteome</keyword>
<dbReference type="Gene3D" id="3.10.520.10">
    <property type="entry name" value="ApbE-like domains"/>
    <property type="match status" value="1"/>
</dbReference>
<comment type="function">
    <text evidence="12">Flavin transferase that catalyzes the transfer of the FMN moiety of FAD and its covalent binding to the hydroxyl group of a threonine residue in a target flavoprotein.</text>
</comment>